<dbReference type="SMART" id="SM00184">
    <property type="entry name" value="RING"/>
    <property type="match status" value="1"/>
</dbReference>
<dbReference type="Pfam" id="PF23009">
    <property type="entry name" value="UBC_like"/>
    <property type="match status" value="1"/>
</dbReference>
<keyword evidence="12 15" id="KW-0863">Zinc-finger</keyword>
<dbReference type="Proteomes" id="UP000823749">
    <property type="component" value="Chromosome 13"/>
</dbReference>
<dbReference type="SUPFAM" id="SSF57850">
    <property type="entry name" value="RING/U-box"/>
    <property type="match status" value="1"/>
</dbReference>
<comment type="pathway">
    <text evidence="3">Protein modification; protein ubiquitination.</text>
</comment>
<name>A0AAV6HSN7_9ERIC</name>
<dbReference type="EC" id="2.3.2.27" evidence="6"/>
<comment type="similarity">
    <text evidence="5">Belongs to the LTN1 family.</text>
</comment>
<gene>
    <name evidence="17" type="ORF">RHGRI_036161</name>
</gene>
<comment type="catalytic activity">
    <reaction evidence="1">
        <text>S-ubiquitinyl-[E2 ubiquitin-conjugating enzyme]-L-cysteine + [acceptor protein]-L-lysine = [E2 ubiquitin-conjugating enzyme]-L-cysteine + N(6)-ubiquitinyl-[acceptor protein]-L-lysine.</text>
        <dbReference type="EC" id="2.3.2.27"/>
    </reaction>
</comment>
<evidence type="ECO:0000256" key="2">
    <source>
        <dbReference type="ARBA" id="ARBA00004514"/>
    </source>
</evidence>
<dbReference type="InterPro" id="IPR039804">
    <property type="entry name" value="RING-CH-C4HC3_LTN1"/>
</dbReference>
<dbReference type="SUPFAM" id="SSF48371">
    <property type="entry name" value="ARM repeat"/>
    <property type="match status" value="1"/>
</dbReference>
<evidence type="ECO:0000256" key="9">
    <source>
        <dbReference type="ARBA" id="ARBA00022679"/>
    </source>
</evidence>
<dbReference type="Gene3D" id="3.30.40.10">
    <property type="entry name" value="Zinc/RING finger domain, C3HC4 (zinc finger)"/>
    <property type="match status" value="1"/>
</dbReference>
<dbReference type="SUPFAM" id="SSF54518">
    <property type="entry name" value="Tubby C-terminal domain-like"/>
    <property type="match status" value="1"/>
</dbReference>
<dbReference type="InterPro" id="IPR011989">
    <property type="entry name" value="ARM-like"/>
</dbReference>
<dbReference type="InterPro" id="IPR054478">
    <property type="entry name" value="LTN1_UBC"/>
</dbReference>
<comment type="caution">
    <text evidence="17">The sequence shown here is derived from an EMBL/GenBank/DDBJ whole genome shotgun (WGS) entry which is preliminary data.</text>
</comment>
<dbReference type="Pfam" id="PF22958">
    <property type="entry name" value="Ltn1_1st"/>
    <property type="match status" value="1"/>
</dbReference>
<keyword evidence="14" id="KW-0862">Zinc</keyword>
<feature type="domain" description="RING-type" evidence="16">
    <location>
        <begin position="1982"/>
        <end position="2029"/>
    </location>
</feature>
<dbReference type="Pfam" id="PF13639">
    <property type="entry name" value="zf-RING_2"/>
    <property type="match status" value="1"/>
</dbReference>
<dbReference type="InterPro" id="IPR011016">
    <property type="entry name" value="Znf_RING-CH"/>
</dbReference>
<dbReference type="GO" id="GO:0072344">
    <property type="term" value="P:rescue of stalled ribosome"/>
    <property type="evidence" value="ECO:0007669"/>
    <property type="project" value="TreeGrafter"/>
</dbReference>
<dbReference type="InterPro" id="IPR025659">
    <property type="entry name" value="Tubby-like_C"/>
</dbReference>
<dbReference type="Gene3D" id="2.40.160.200">
    <property type="entry name" value="LURP1-related"/>
    <property type="match status" value="1"/>
</dbReference>
<dbReference type="Pfam" id="PF04525">
    <property type="entry name" value="LOR"/>
    <property type="match status" value="1"/>
</dbReference>
<keyword evidence="9" id="KW-0808">Transferase</keyword>
<keyword evidence="8" id="KW-0963">Cytoplasm</keyword>
<dbReference type="Pfam" id="PF22999">
    <property type="entry name" value="LTN1_E3_ligase_6th"/>
    <property type="match status" value="1"/>
</dbReference>
<dbReference type="InterPro" id="IPR001841">
    <property type="entry name" value="Znf_RING"/>
</dbReference>
<evidence type="ECO:0000259" key="16">
    <source>
        <dbReference type="PROSITE" id="PS50089"/>
    </source>
</evidence>
<comment type="subcellular location">
    <subcellularLocation>
        <location evidence="2">Cytoplasm</location>
        <location evidence="2">Cytosol</location>
    </subcellularLocation>
</comment>
<evidence type="ECO:0000256" key="1">
    <source>
        <dbReference type="ARBA" id="ARBA00000900"/>
    </source>
</evidence>
<keyword evidence="18" id="KW-1185">Reference proteome</keyword>
<evidence type="ECO:0000256" key="6">
    <source>
        <dbReference type="ARBA" id="ARBA00012483"/>
    </source>
</evidence>
<dbReference type="PANTHER" id="PTHR12389">
    <property type="entry name" value="ZINC FINGER PROTEIN 294"/>
    <property type="match status" value="1"/>
</dbReference>
<evidence type="ECO:0000256" key="5">
    <source>
        <dbReference type="ARBA" id="ARBA00007997"/>
    </source>
</evidence>
<evidence type="ECO:0000256" key="15">
    <source>
        <dbReference type="PROSITE-ProRule" id="PRU00175"/>
    </source>
</evidence>
<evidence type="ECO:0000256" key="7">
    <source>
        <dbReference type="ARBA" id="ARBA00017157"/>
    </source>
</evidence>
<dbReference type="InterPro" id="IPR016024">
    <property type="entry name" value="ARM-type_fold"/>
</dbReference>
<comment type="similarity">
    <text evidence="4">Belongs to the LOR family.</text>
</comment>
<dbReference type="InterPro" id="IPR039795">
    <property type="entry name" value="LTN1/Rkr1"/>
</dbReference>
<dbReference type="FunFam" id="3.30.40.10:FF:000038">
    <property type="entry name" value="E3 ubiquitin-protein ligase listerin"/>
    <property type="match status" value="1"/>
</dbReference>
<proteinExistence type="inferred from homology"/>
<dbReference type="PROSITE" id="PS50089">
    <property type="entry name" value="ZF_RING_2"/>
    <property type="match status" value="1"/>
</dbReference>
<dbReference type="GO" id="GO:0008270">
    <property type="term" value="F:zinc ion binding"/>
    <property type="evidence" value="ECO:0007669"/>
    <property type="project" value="UniProtKB-KW"/>
</dbReference>
<dbReference type="InterPro" id="IPR054477">
    <property type="entry name" value="LTN1_E3_ligase_6th"/>
</dbReference>
<evidence type="ECO:0000256" key="14">
    <source>
        <dbReference type="ARBA" id="ARBA00022833"/>
    </source>
</evidence>
<keyword evidence="11" id="KW-0677">Repeat</keyword>
<protein>
    <recommendedName>
        <fullName evidence="7">E3 ubiquitin-protein ligase listerin</fullName>
        <ecNumber evidence="6">2.3.2.27</ecNumber>
    </recommendedName>
</protein>
<sequence length="2032" mass="228430">MDFSASEYQANPQIPIDLFVSKKRGDAGGGLRFADASGNLVYRVERQSHDSTCKRVLFDSAGNALICIARNHKGSFQCFKGNSSEENNLICRVDRTLKSFSSTEFEIFSGGEIGEESKSDFKMKGSPFYRSCTIYRGDTILAQTSLMYKLGIQKVLVWRHKFRLTMFPGLGDHAFVVALIDIDAEVAQHLKRLARKDPTTKIKALASLSTILKQKSSKEVLPIIPQWAFEYKRLLLDYNREVRRATHDTMTLLVAAVGRDLAPHLKALMGPWWFSQFDPASEVSQAAKRSLQAAFPAQEKRLDALILCTAEILMYLEENLNLTPQSMSDKATALDELEEMHQQVISSSLLALATFLDILVGLEFEKPGFENTAAEPKKTSKARSTAITYAEKLFSAHKYFLDFLKSRSPGIRSATYSVLRSFIKNIPQAFDEGNMKTLSTAILGSFQEKDPACHSPMWDTMLLFSKRFPDSWAVANFQKSLVNRFWQFLRNGCFGSQQVSYPALVLFLDAIPPKSIAGEKFFLDFFQNFWAGRNPSHSLNADRLAFFQAFRECFLWGLENGSRYCCGADAIHSLQLTLIDKILLKLLWHDYLPINPAKQDRVFSGQLRDPSESNVQPLHEETAGAVKIKYPMGYMQDLGTYIIEILSGIYSLEHDLLFPFCAVFQENCLEIFQQTENIENSSEIIERVINFLLLLEQHAVQKGETWPLFKMVGPMLGKLFPLTRTLDSPDIVRLASVAVSVFGPRKIIGELVCHDSTSSSSLSGSTNRELDSDQFLQLYKEMFVPWCLQGNGPSTSARVDLLLGLLDDESFSEQWHGIITYATDLERFGGRPETPDPNYILVLAMLMEKARVELRKRKEGVNLVRRQGSHPDHWHHELLDSSAVSITRSSFRSSDARFIRAVLGGSTEDDQTSFLSRNAMILVFQELHMKLVTFTMDSTFNWVRDARSLLIDDSVPRTEPSMDVLERAQFSLEVLDGSFFCLKTIEDETELVPATLAAIFLIDWEYRMAVASNDALDDETARKMKARMDFGASVHAYCGQISSSFFKSLSRDLRNSLGSILVQSIRFAIFEEDKFDAGKLTSLCCLWMLEVLECHCLDQFEEHKLLDQFLSNGDFWPLWVLPDFSTGGRSATLRIEKIDVNASRNSVLVAVIDNLISKIGIHRVLADSDTSASSPEQAINELISSQSPYCRAWLAAELLCTWKWHGGSALNSFLPSLSTYCKSANCFHKESLLDSIITILLDGALVHGASGKVSLAYVWPVSNDEIEGVEEPFLRALASLLFTLFEDSIWGKDKAMLLFKLLVNKLFVGEEINLNCLRILPLIMIVLLRPLGIGCEESNRDDQLDSLEENQMHNTIEDWLQRSLLLPPLFTWQTGGEFHAEMEGWYELVISCFPLSTIARTQGLKPERDISHMERALLLELLRKQRHGTGSSSAANMLPTVQMLLSRLMLVSVGYCWKEFNEEDWEFVVYRLRWWIESAVLIMEEVAENVNEALTNISTTNNSEIAVEKLEHAVLELNPAPMKIATNALAAFSLFCGLLGLQADENASNLNPLRTERWDAIKDRILEGVLRLFFSTGAAEAIAGSCCDEASLIISSTRLDHPQFWELVASSVVMSSAYARDRSVKSVELWGLSKGPLSSLYAILFSSKPLPALQFAAFVILSSEPISNLSIVREDIAGSLNGDIGDEVSYQLDSSSEEKIRLREEISCILEKLPHEILEMDLAAPERVNVLLAWSLLLSHLLSFPSSSPQRERLIQHIQEHADSAILDCLFQHIPLELCLAHSLKKKDVELHPVLSEAASAATRAITSSSVLFCVESLWPVKPEKMASLAGAIYGLMLCILPAHVRGWFSDIRDRSTSSAIEHFTRVWCSPPLIRNELSQIKKGSFADENFSVSVSKSANEVVATYTKDETGMDLVIRLPASYPLRAVDVDCPRSLGISELKQRKWLMSMLLFVRNQNGALAESIRIWKSNFDKEFEGVEECPICYSVIHTANHSLPRLACKTCKHKFHSACMYKWFSTSHKSTCPLCQSPF</sequence>
<evidence type="ECO:0000256" key="3">
    <source>
        <dbReference type="ARBA" id="ARBA00004906"/>
    </source>
</evidence>
<dbReference type="GO" id="GO:0043023">
    <property type="term" value="F:ribosomal large subunit binding"/>
    <property type="evidence" value="ECO:0007669"/>
    <property type="project" value="TreeGrafter"/>
</dbReference>
<dbReference type="EMBL" id="JACTNZ010000013">
    <property type="protein sequence ID" value="KAG5515032.1"/>
    <property type="molecule type" value="Genomic_DNA"/>
</dbReference>
<dbReference type="SMART" id="SM00744">
    <property type="entry name" value="RINGv"/>
    <property type="match status" value="1"/>
</dbReference>
<dbReference type="GO" id="GO:0061630">
    <property type="term" value="F:ubiquitin protein ligase activity"/>
    <property type="evidence" value="ECO:0007669"/>
    <property type="project" value="UniProtKB-EC"/>
</dbReference>
<dbReference type="CDD" id="cd16491">
    <property type="entry name" value="RING-CH-C4HC3_LTN1"/>
    <property type="match status" value="1"/>
</dbReference>
<dbReference type="Gene3D" id="1.25.10.10">
    <property type="entry name" value="Leucine-rich Repeat Variant"/>
    <property type="match status" value="1"/>
</dbReference>
<reference evidence="17 18" key="1">
    <citation type="submission" date="2020-08" db="EMBL/GenBank/DDBJ databases">
        <title>Plant Genome Project.</title>
        <authorList>
            <person name="Zhang R.-G."/>
        </authorList>
    </citation>
    <scope>NUCLEOTIDE SEQUENCE [LARGE SCALE GENOMIC DNA]</scope>
    <source>
        <strain evidence="17">WSP0</strain>
        <tissue evidence="17">Leaf</tissue>
    </source>
</reference>
<dbReference type="InterPro" id="IPR007612">
    <property type="entry name" value="LOR"/>
</dbReference>
<dbReference type="InterPro" id="IPR013083">
    <property type="entry name" value="Znf_RING/FYVE/PHD"/>
</dbReference>
<organism evidence="17 18">
    <name type="scientific">Rhododendron griersonianum</name>
    <dbReference type="NCBI Taxonomy" id="479676"/>
    <lineage>
        <taxon>Eukaryota</taxon>
        <taxon>Viridiplantae</taxon>
        <taxon>Streptophyta</taxon>
        <taxon>Embryophyta</taxon>
        <taxon>Tracheophyta</taxon>
        <taxon>Spermatophyta</taxon>
        <taxon>Magnoliopsida</taxon>
        <taxon>eudicotyledons</taxon>
        <taxon>Gunneridae</taxon>
        <taxon>Pentapetalae</taxon>
        <taxon>asterids</taxon>
        <taxon>Ericales</taxon>
        <taxon>Ericaceae</taxon>
        <taxon>Ericoideae</taxon>
        <taxon>Rhodoreae</taxon>
        <taxon>Rhododendron</taxon>
    </lineage>
</organism>
<evidence type="ECO:0000313" key="18">
    <source>
        <dbReference type="Proteomes" id="UP000823749"/>
    </source>
</evidence>
<dbReference type="InterPro" id="IPR054476">
    <property type="entry name" value="Ltn1_N"/>
</dbReference>
<evidence type="ECO:0000256" key="8">
    <source>
        <dbReference type="ARBA" id="ARBA00022490"/>
    </source>
</evidence>
<dbReference type="GO" id="GO:0005829">
    <property type="term" value="C:cytosol"/>
    <property type="evidence" value="ECO:0007669"/>
    <property type="project" value="UniProtKB-SubCell"/>
</dbReference>
<dbReference type="InterPro" id="IPR038595">
    <property type="entry name" value="LOR_sf"/>
</dbReference>
<evidence type="ECO:0000256" key="10">
    <source>
        <dbReference type="ARBA" id="ARBA00022723"/>
    </source>
</evidence>
<keyword evidence="10" id="KW-0479">Metal-binding</keyword>
<accession>A0AAV6HSN7</accession>
<evidence type="ECO:0000256" key="11">
    <source>
        <dbReference type="ARBA" id="ARBA00022737"/>
    </source>
</evidence>
<evidence type="ECO:0000313" key="17">
    <source>
        <dbReference type="EMBL" id="KAG5515032.1"/>
    </source>
</evidence>
<dbReference type="GO" id="GO:1990112">
    <property type="term" value="C:RQC complex"/>
    <property type="evidence" value="ECO:0007669"/>
    <property type="project" value="InterPro"/>
</dbReference>
<dbReference type="GO" id="GO:1990116">
    <property type="term" value="P:ribosome-associated ubiquitin-dependent protein catabolic process"/>
    <property type="evidence" value="ECO:0007669"/>
    <property type="project" value="InterPro"/>
</dbReference>
<evidence type="ECO:0000256" key="13">
    <source>
        <dbReference type="ARBA" id="ARBA00022786"/>
    </source>
</evidence>
<keyword evidence="13" id="KW-0833">Ubl conjugation pathway</keyword>
<evidence type="ECO:0000256" key="4">
    <source>
        <dbReference type="ARBA" id="ARBA00005437"/>
    </source>
</evidence>
<dbReference type="PANTHER" id="PTHR12389:SF0">
    <property type="entry name" value="E3 UBIQUITIN-PROTEIN LIGASE LISTERIN"/>
    <property type="match status" value="1"/>
</dbReference>
<evidence type="ECO:0000256" key="12">
    <source>
        <dbReference type="ARBA" id="ARBA00022771"/>
    </source>
</evidence>